<protein>
    <submittedName>
        <fullName evidence="1">Uncharacterized protein</fullName>
    </submittedName>
</protein>
<accession>A0AAP0MU44</accession>
<gene>
    <name evidence="1" type="ORF">WN944_010451</name>
</gene>
<comment type="caution">
    <text evidence="1">The sequence shown here is derived from an EMBL/GenBank/DDBJ whole genome shotgun (WGS) entry which is preliminary data.</text>
</comment>
<keyword evidence="2" id="KW-1185">Reference proteome</keyword>
<dbReference type="EMBL" id="JBCGBO010000002">
    <property type="protein sequence ID" value="KAK9222020.1"/>
    <property type="molecule type" value="Genomic_DNA"/>
</dbReference>
<name>A0AAP0MU44_9ROSI</name>
<dbReference type="AlphaFoldDB" id="A0AAP0MU44"/>
<evidence type="ECO:0000313" key="1">
    <source>
        <dbReference type="EMBL" id="KAK9222020.1"/>
    </source>
</evidence>
<organism evidence="1 2">
    <name type="scientific">Citrus x changshan-huyou</name>
    <dbReference type="NCBI Taxonomy" id="2935761"/>
    <lineage>
        <taxon>Eukaryota</taxon>
        <taxon>Viridiplantae</taxon>
        <taxon>Streptophyta</taxon>
        <taxon>Embryophyta</taxon>
        <taxon>Tracheophyta</taxon>
        <taxon>Spermatophyta</taxon>
        <taxon>Magnoliopsida</taxon>
        <taxon>eudicotyledons</taxon>
        <taxon>Gunneridae</taxon>
        <taxon>Pentapetalae</taxon>
        <taxon>rosids</taxon>
        <taxon>malvids</taxon>
        <taxon>Sapindales</taxon>
        <taxon>Rutaceae</taxon>
        <taxon>Aurantioideae</taxon>
        <taxon>Citrus</taxon>
    </lineage>
</organism>
<proteinExistence type="predicted"/>
<evidence type="ECO:0000313" key="2">
    <source>
        <dbReference type="Proteomes" id="UP001428341"/>
    </source>
</evidence>
<reference evidence="1 2" key="1">
    <citation type="submission" date="2024-05" db="EMBL/GenBank/DDBJ databases">
        <title>Haplotype-resolved chromosome-level genome assembly of Huyou (Citrus changshanensis).</title>
        <authorList>
            <person name="Miao C."/>
            <person name="Chen W."/>
            <person name="Wu Y."/>
            <person name="Wang L."/>
            <person name="Zhao S."/>
            <person name="Grierson D."/>
            <person name="Xu C."/>
            <person name="Chen K."/>
        </authorList>
    </citation>
    <scope>NUCLEOTIDE SEQUENCE [LARGE SCALE GENOMIC DNA]</scope>
    <source>
        <strain evidence="1">01-14</strain>
        <tissue evidence="1">Leaf</tissue>
    </source>
</reference>
<sequence length="80" mass="8989">MASATQTNPPLFTFVLEYMALAMVIEAVRPASYIMFDDQPPYNHTDQHVLTRLLAFDDELTVGRDVMEQLVDDAKATGLQ</sequence>
<dbReference type="Proteomes" id="UP001428341">
    <property type="component" value="Unassembled WGS sequence"/>
</dbReference>